<evidence type="ECO:0000313" key="1">
    <source>
        <dbReference type="EMBL" id="KAJ8683993.1"/>
    </source>
</evidence>
<evidence type="ECO:0000313" key="2">
    <source>
        <dbReference type="Proteomes" id="UP001239111"/>
    </source>
</evidence>
<name>A0ACC2PKJ6_9HYME</name>
<comment type="caution">
    <text evidence="1">The sequence shown here is derived from an EMBL/GenBank/DDBJ whole genome shotgun (WGS) entry which is preliminary data.</text>
</comment>
<dbReference type="Proteomes" id="UP001239111">
    <property type="component" value="Chromosome 1"/>
</dbReference>
<keyword evidence="2" id="KW-1185">Reference proteome</keyword>
<gene>
    <name evidence="1" type="ORF">QAD02_019785</name>
</gene>
<reference evidence="1" key="1">
    <citation type="submission" date="2023-04" db="EMBL/GenBank/DDBJ databases">
        <title>A chromosome-level genome assembly of the parasitoid wasp Eretmocerus hayati.</title>
        <authorList>
            <person name="Zhong Y."/>
            <person name="Liu S."/>
            <person name="Liu Y."/>
        </authorList>
    </citation>
    <scope>NUCLEOTIDE SEQUENCE</scope>
    <source>
        <strain evidence="1">ZJU_SS_LIU_2023</strain>
    </source>
</reference>
<dbReference type="EMBL" id="CM056741">
    <property type="protein sequence ID" value="KAJ8683993.1"/>
    <property type="molecule type" value="Genomic_DNA"/>
</dbReference>
<sequence length="523" mass="59842">MPTCIVADCDSGSFRQERRSAQLNERMAFFKLPRDPELANQWKRALKFKEVCDQLKEKKICQRHFHDEDIVKYDEVLLPNGEIWRSERQHYRVRHGAIPFYSPPELIIPDILATSAPIKCEVDDDDDDTHGSNIMEVTQAKSCSTSDADPPVDHDSTSPNSNGQHVSNTSEPINLQVNVIKQYTVNGQTNLQKKTCENTKLLPSVQASQDVSNDLDNQENRAPEVKDLVNEDIPQKSLLNDHQYLSYHDFRRTVAPNPNGITGSESNFQSKAQALVRESRDTDSATQHSRTSDCDELIRDPVAVIVELPFEPLLEPCQSSLDDIMSFLRETPLPRTWSWMKFTRKDNGFTFTQIDCTYRVIRMFVELYEDLTMKVITSDGKASADVEIQLSSPNSIIDALYTIEKMQICMGTGENHLSPVRDDDCCGVVQRNERKQLRPYGRCAVCQKSRMKSKMKMQLKKTSQRATDSDTKNSELSKEVKLLKRKCKYYEDKTNMQSKKINTMIEMIKTVNKSNSAKQYDVL</sequence>
<protein>
    <submittedName>
        <fullName evidence="1">Uncharacterized protein</fullName>
    </submittedName>
</protein>
<organism evidence="1 2">
    <name type="scientific">Eretmocerus hayati</name>
    <dbReference type="NCBI Taxonomy" id="131215"/>
    <lineage>
        <taxon>Eukaryota</taxon>
        <taxon>Metazoa</taxon>
        <taxon>Ecdysozoa</taxon>
        <taxon>Arthropoda</taxon>
        <taxon>Hexapoda</taxon>
        <taxon>Insecta</taxon>
        <taxon>Pterygota</taxon>
        <taxon>Neoptera</taxon>
        <taxon>Endopterygota</taxon>
        <taxon>Hymenoptera</taxon>
        <taxon>Apocrita</taxon>
        <taxon>Proctotrupomorpha</taxon>
        <taxon>Chalcidoidea</taxon>
        <taxon>Aphelinidae</taxon>
        <taxon>Aphelininae</taxon>
        <taxon>Eretmocerus</taxon>
    </lineage>
</organism>
<proteinExistence type="predicted"/>
<accession>A0ACC2PKJ6</accession>